<evidence type="ECO:0000313" key="5">
    <source>
        <dbReference type="EnsemblMetazoa" id="GBRI035403-PA"/>
    </source>
</evidence>
<dbReference type="SMART" id="SM01318">
    <property type="entry name" value="SVWC"/>
    <property type="match status" value="1"/>
</dbReference>
<evidence type="ECO:0000313" key="6">
    <source>
        <dbReference type="Proteomes" id="UP000091820"/>
    </source>
</evidence>
<feature type="chain" id="PRO_5008400737" evidence="3">
    <location>
        <begin position="20"/>
        <end position="140"/>
    </location>
</feature>
<reference evidence="5" key="2">
    <citation type="submission" date="2020-05" db="UniProtKB">
        <authorList>
            <consortium name="EnsemblMetazoa"/>
        </authorList>
    </citation>
    <scope>IDENTIFICATION</scope>
    <source>
        <strain evidence="5">IAEA</strain>
    </source>
</reference>
<keyword evidence="2" id="KW-0964">Secreted</keyword>
<dbReference type="PANTHER" id="PTHR39957:SF1">
    <property type="entry name" value="AT09846P1-RELATED"/>
    <property type="match status" value="1"/>
</dbReference>
<dbReference type="GO" id="GO:0005576">
    <property type="term" value="C:extracellular region"/>
    <property type="evidence" value="ECO:0007669"/>
    <property type="project" value="UniProtKB-SubCell"/>
</dbReference>
<dbReference type="EnsemblMetazoa" id="GBRI035403-RA">
    <property type="protein sequence ID" value="GBRI035403-PA"/>
    <property type="gene ID" value="GBRI035403"/>
</dbReference>
<organism evidence="5 6">
    <name type="scientific">Glossina brevipalpis</name>
    <dbReference type="NCBI Taxonomy" id="37001"/>
    <lineage>
        <taxon>Eukaryota</taxon>
        <taxon>Metazoa</taxon>
        <taxon>Ecdysozoa</taxon>
        <taxon>Arthropoda</taxon>
        <taxon>Hexapoda</taxon>
        <taxon>Insecta</taxon>
        <taxon>Pterygota</taxon>
        <taxon>Neoptera</taxon>
        <taxon>Endopterygota</taxon>
        <taxon>Diptera</taxon>
        <taxon>Brachycera</taxon>
        <taxon>Muscomorpha</taxon>
        <taxon>Hippoboscoidea</taxon>
        <taxon>Glossinidae</taxon>
        <taxon>Glossina</taxon>
    </lineage>
</organism>
<evidence type="ECO:0000256" key="3">
    <source>
        <dbReference type="SAM" id="SignalP"/>
    </source>
</evidence>
<accession>A0A1A9WWW2</accession>
<protein>
    <submittedName>
        <fullName evidence="5">SVWC domain-containing protein</fullName>
    </submittedName>
</protein>
<evidence type="ECO:0000259" key="4">
    <source>
        <dbReference type="SMART" id="SM01318"/>
    </source>
</evidence>
<sequence length="140" mass="16104">MKGFLILNCLLSLIVLSHSYSFYIPAKIGRPGLCMYHGMMLQRGDNNMLSSCQNLHCNEDGSILVQGCGHHHMHDCRIIDPTNLHRPYPECCKMNFLCTANNGQYLVRELSPLDRQTTIDPQTEQRNNLNLNLNQMDYYN</sequence>
<dbReference type="Pfam" id="PF15430">
    <property type="entry name" value="SVWC"/>
    <property type="match status" value="1"/>
</dbReference>
<evidence type="ECO:0000256" key="2">
    <source>
        <dbReference type="ARBA" id="ARBA00022525"/>
    </source>
</evidence>
<evidence type="ECO:0000256" key="1">
    <source>
        <dbReference type="ARBA" id="ARBA00004613"/>
    </source>
</evidence>
<feature type="signal peptide" evidence="3">
    <location>
        <begin position="1"/>
        <end position="19"/>
    </location>
</feature>
<keyword evidence="6" id="KW-1185">Reference proteome</keyword>
<dbReference type="AlphaFoldDB" id="A0A1A9WWW2"/>
<keyword evidence="3" id="KW-0732">Signal</keyword>
<dbReference type="InterPro" id="IPR029277">
    <property type="entry name" value="SVWC_dom"/>
</dbReference>
<proteinExistence type="predicted"/>
<name>A0A1A9WWW2_9MUSC</name>
<dbReference type="VEuPathDB" id="VectorBase:GBRI035403"/>
<dbReference type="PANTHER" id="PTHR39957">
    <property type="entry name" value="AT09846P1-RELATED"/>
    <property type="match status" value="1"/>
</dbReference>
<comment type="subcellular location">
    <subcellularLocation>
        <location evidence="1">Secreted</location>
    </subcellularLocation>
</comment>
<dbReference type="InterPro" id="IPR053308">
    <property type="entry name" value="Vago-like"/>
</dbReference>
<reference evidence="6" key="1">
    <citation type="submission" date="2014-03" db="EMBL/GenBank/DDBJ databases">
        <authorList>
            <person name="Aksoy S."/>
            <person name="Warren W."/>
            <person name="Wilson R.K."/>
        </authorList>
    </citation>
    <scope>NUCLEOTIDE SEQUENCE [LARGE SCALE GENOMIC DNA]</scope>
    <source>
        <strain evidence="6">IAEA</strain>
    </source>
</reference>
<dbReference type="STRING" id="37001.A0A1A9WWW2"/>
<dbReference type="Proteomes" id="UP000091820">
    <property type="component" value="Unassembled WGS sequence"/>
</dbReference>
<feature type="domain" description="Single" evidence="4">
    <location>
        <begin position="34"/>
        <end position="98"/>
    </location>
</feature>